<dbReference type="EMBL" id="JAJHUN010000002">
    <property type="protein sequence ID" value="KAJ4161650.1"/>
    <property type="molecule type" value="Genomic_DNA"/>
</dbReference>
<evidence type="ECO:0000313" key="3">
    <source>
        <dbReference type="Proteomes" id="UP001144673"/>
    </source>
</evidence>
<dbReference type="GO" id="GO:0005576">
    <property type="term" value="C:extracellular region"/>
    <property type="evidence" value="ECO:0007669"/>
    <property type="project" value="InterPro"/>
</dbReference>
<name>A0A9W8URJ1_AKAMU</name>
<dbReference type="GeneID" id="80894836"/>
<dbReference type="RefSeq" id="XP_056058034.1">
    <property type="nucleotide sequence ID" value="XM_056199600.1"/>
</dbReference>
<gene>
    <name evidence="2" type="ORF">LMH87_007677</name>
</gene>
<protein>
    <submittedName>
        <fullName evidence="2">Uncharacterized protein</fullName>
    </submittedName>
</protein>
<comment type="caution">
    <text evidence="2">The sequence shown here is derived from an EMBL/GenBank/DDBJ whole genome shotgun (WGS) entry which is preliminary data.</text>
</comment>
<dbReference type="GO" id="GO:0019863">
    <property type="term" value="F:IgE binding"/>
    <property type="evidence" value="ECO:0007669"/>
    <property type="project" value="InterPro"/>
</dbReference>
<dbReference type="AlphaFoldDB" id="A0A9W8URJ1"/>
<reference evidence="2" key="1">
    <citation type="journal article" date="2023" name="Access Microbiol">
        <title>De-novo genome assembly for Akanthomyces muscarius, a biocontrol agent of insect agricultural pests.</title>
        <authorList>
            <person name="Erdos Z."/>
            <person name="Studholme D.J."/>
            <person name="Raymond B."/>
            <person name="Sharma M."/>
        </authorList>
    </citation>
    <scope>NUCLEOTIDE SEQUENCE</scope>
    <source>
        <strain evidence="2">Ve6</strain>
    </source>
</reference>
<accession>A0A9W8URJ1</accession>
<evidence type="ECO:0000313" key="2">
    <source>
        <dbReference type="EMBL" id="KAJ4161650.1"/>
    </source>
</evidence>
<keyword evidence="3" id="KW-1185">Reference proteome</keyword>
<feature type="region of interest" description="Disordered" evidence="1">
    <location>
        <begin position="30"/>
        <end position="79"/>
    </location>
</feature>
<proteinExistence type="predicted"/>
<dbReference type="Proteomes" id="UP001144673">
    <property type="component" value="Unassembled WGS sequence"/>
</dbReference>
<evidence type="ECO:0000256" key="1">
    <source>
        <dbReference type="SAM" id="MobiDB-lite"/>
    </source>
</evidence>
<dbReference type="InterPro" id="IPR038903">
    <property type="entry name" value="Allergen_Asp_f_4"/>
</dbReference>
<organism evidence="2 3">
    <name type="scientific">Akanthomyces muscarius</name>
    <name type="common">Entomopathogenic fungus</name>
    <name type="synonym">Lecanicillium muscarium</name>
    <dbReference type="NCBI Taxonomy" id="2231603"/>
    <lineage>
        <taxon>Eukaryota</taxon>
        <taxon>Fungi</taxon>
        <taxon>Dikarya</taxon>
        <taxon>Ascomycota</taxon>
        <taxon>Pezizomycotina</taxon>
        <taxon>Sordariomycetes</taxon>
        <taxon>Hypocreomycetidae</taxon>
        <taxon>Hypocreales</taxon>
        <taxon>Cordycipitaceae</taxon>
        <taxon>Akanthomyces</taxon>
    </lineage>
</organism>
<dbReference type="KEGG" id="amus:LMH87_007677"/>
<sequence>MRPAPALPRHHAQDNTPRAVKGREFAVTKKLAVPTTTTAPTAMPTSPSSAASSSHPLSGTGYDGVKERATSAGDNGSPGSLGCNIAGIPRIVISDYDYTKKLFSADSSEQACISCKKVGPDGGIEGSLEGGQAISFNIGDGCGAHADVEGNRQIDCSCGDRKVHLPSFDRFADTSVSADAFGLPVRIPARCRITIAGLCASGSKVLHCDNNACDLVTYANYDKSHDKTKFIIKPFDVLMSSMLIRRDDGTHGLADAYELSIELEVENEWPSFNVFQYEHASSRSNLILESRFQNIVDMPGTILERTAPLEIRGRKPVGSAEFLTVKLSWLCLDKDPGLRIDTDLSERYGR</sequence>
<feature type="compositionally biased region" description="Low complexity" evidence="1">
    <location>
        <begin position="34"/>
        <end position="54"/>
    </location>
</feature>
<dbReference type="Pfam" id="PF25312">
    <property type="entry name" value="Allergen_Asp_f_4"/>
    <property type="match status" value="1"/>
</dbReference>